<evidence type="ECO:0000256" key="1">
    <source>
        <dbReference type="ARBA" id="ARBA00022598"/>
    </source>
</evidence>
<dbReference type="PANTHER" id="PTHR45527:SF1">
    <property type="entry name" value="FATTY ACID SYNTHASE"/>
    <property type="match status" value="1"/>
</dbReference>
<dbReference type="GO" id="GO:0005737">
    <property type="term" value="C:cytoplasm"/>
    <property type="evidence" value="ECO:0007669"/>
    <property type="project" value="TreeGrafter"/>
</dbReference>
<evidence type="ECO:0000259" key="4">
    <source>
        <dbReference type="Pfam" id="PF00501"/>
    </source>
</evidence>
<dbReference type="PROSITE" id="PS00455">
    <property type="entry name" value="AMP_BINDING"/>
    <property type="match status" value="1"/>
</dbReference>
<sequence>MRFDLKSFRFTDSELAPEALAVAGADRSLSWAQLSDEATAWAEQARRHGLGPDVPVAIYGHKEASFFVAMVGALSMGAPFVPVDTIYPAERLRRIVEIVRPGAVYDAATGAFAPHEGAMLQERGLAYVMFTSGSTGDPKGVQIGRESVGLLGDWMLGSFGLGEAPVFMNQAPFSFDLSMYEVFATLASGGSCVLNAREQIAQAAAWVPRLAAHGVTVWVSTPSFAHQQLANRDFSPAALPTLRTFLFCGEPLPAALARKLRQRFPDAVILNTYGPTEATVATTWIEVTDAVLAAHDPLPVGRAKPDSVLLVDEGGEICIVGDHVMRGYLNRADLNQAKLYTYADGRRAFRTGDLGQMGEEGLLFCRGRMDDQIKLNGYRIELAEIDEALHGLPGVEGGACAVLRRPDGTAVRLIGFVAGVAPADQPASLLAPQALDDWKARLAQRLPPYMVPSELVACAALPMSNNHKIDRKKLVEIYSAIPV</sequence>
<feature type="domain" description="AMP-dependent synthetase/ligase" evidence="4">
    <location>
        <begin position="114"/>
        <end position="329"/>
    </location>
</feature>
<reference evidence="5 6" key="1">
    <citation type="submission" date="2018-01" db="EMBL/GenBank/DDBJ databases">
        <title>The draft genome of an aniline degradation strain ANB-1.</title>
        <authorList>
            <person name="Zhang L."/>
            <person name="Jiang J."/>
        </authorList>
    </citation>
    <scope>NUCLEOTIDE SEQUENCE [LARGE SCALE GENOMIC DNA]</scope>
    <source>
        <strain evidence="5 6">ANB-1</strain>
    </source>
</reference>
<keyword evidence="2" id="KW-0547">Nucleotide-binding</keyword>
<gene>
    <name evidence="5" type="ORF">C1I89_29205</name>
</gene>
<dbReference type="CDD" id="cd05945">
    <property type="entry name" value="DltA"/>
    <property type="match status" value="1"/>
</dbReference>
<dbReference type="GO" id="GO:0016874">
    <property type="term" value="F:ligase activity"/>
    <property type="evidence" value="ECO:0007669"/>
    <property type="project" value="UniProtKB-KW"/>
</dbReference>
<dbReference type="GO" id="GO:0044550">
    <property type="term" value="P:secondary metabolite biosynthetic process"/>
    <property type="evidence" value="ECO:0007669"/>
    <property type="project" value="TreeGrafter"/>
</dbReference>
<organism evidence="5 6">
    <name type="scientific">Achromobacter pulmonis</name>
    <dbReference type="NCBI Taxonomy" id="1389932"/>
    <lineage>
        <taxon>Bacteria</taxon>
        <taxon>Pseudomonadati</taxon>
        <taxon>Pseudomonadota</taxon>
        <taxon>Betaproteobacteria</taxon>
        <taxon>Burkholderiales</taxon>
        <taxon>Alcaligenaceae</taxon>
        <taxon>Achromobacter</taxon>
    </lineage>
</organism>
<evidence type="ECO:0000313" key="6">
    <source>
        <dbReference type="Proteomes" id="UP000235994"/>
    </source>
</evidence>
<dbReference type="InterPro" id="IPR044507">
    <property type="entry name" value="DltA-like"/>
</dbReference>
<dbReference type="RefSeq" id="WP_102775775.1">
    <property type="nucleotide sequence ID" value="NZ_POQS01000009.1"/>
</dbReference>
<evidence type="ECO:0000313" key="5">
    <source>
        <dbReference type="EMBL" id="PND30463.1"/>
    </source>
</evidence>
<dbReference type="Gene3D" id="3.30.300.30">
    <property type="match status" value="1"/>
</dbReference>
<proteinExistence type="predicted"/>
<feature type="domain" description="AMP-dependent synthetase/ligase" evidence="4">
    <location>
        <begin position="16"/>
        <end position="104"/>
    </location>
</feature>
<evidence type="ECO:0000256" key="3">
    <source>
        <dbReference type="ARBA" id="ARBA00022840"/>
    </source>
</evidence>
<dbReference type="EMBL" id="POQS01000009">
    <property type="protein sequence ID" value="PND30463.1"/>
    <property type="molecule type" value="Genomic_DNA"/>
</dbReference>
<accession>A0A2N8KAI2</accession>
<dbReference type="Proteomes" id="UP000235994">
    <property type="component" value="Unassembled WGS sequence"/>
</dbReference>
<dbReference type="Gene3D" id="3.40.50.12780">
    <property type="entry name" value="N-terminal domain of ligase-like"/>
    <property type="match status" value="1"/>
</dbReference>
<dbReference type="GO" id="GO:0031177">
    <property type="term" value="F:phosphopantetheine binding"/>
    <property type="evidence" value="ECO:0007669"/>
    <property type="project" value="TreeGrafter"/>
</dbReference>
<dbReference type="InterPro" id="IPR042099">
    <property type="entry name" value="ANL_N_sf"/>
</dbReference>
<dbReference type="InterPro" id="IPR000873">
    <property type="entry name" value="AMP-dep_synth/lig_dom"/>
</dbReference>
<dbReference type="AlphaFoldDB" id="A0A2N8KAI2"/>
<keyword evidence="6" id="KW-1185">Reference proteome</keyword>
<dbReference type="SUPFAM" id="SSF56801">
    <property type="entry name" value="Acetyl-CoA synthetase-like"/>
    <property type="match status" value="1"/>
</dbReference>
<keyword evidence="3" id="KW-0067">ATP-binding</keyword>
<dbReference type="InterPro" id="IPR020845">
    <property type="entry name" value="AMP-binding_CS"/>
</dbReference>
<protein>
    <submittedName>
        <fullName evidence="5">D-alanine--poly(Phosphoribitol) ligase</fullName>
    </submittedName>
</protein>
<comment type="caution">
    <text evidence="5">The sequence shown here is derived from an EMBL/GenBank/DDBJ whole genome shotgun (WGS) entry which is preliminary data.</text>
</comment>
<dbReference type="GO" id="GO:0005524">
    <property type="term" value="F:ATP binding"/>
    <property type="evidence" value="ECO:0007669"/>
    <property type="project" value="UniProtKB-KW"/>
</dbReference>
<evidence type="ECO:0000256" key="2">
    <source>
        <dbReference type="ARBA" id="ARBA00022741"/>
    </source>
</evidence>
<dbReference type="InterPro" id="IPR045851">
    <property type="entry name" value="AMP-bd_C_sf"/>
</dbReference>
<dbReference type="GO" id="GO:0043041">
    <property type="term" value="P:amino acid activation for nonribosomal peptide biosynthetic process"/>
    <property type="evidence" value="ECO:0007669"/>
    <property type="project" value="TreeGrafter"/>
</dbReference>
<dbReference type="Pfam" id="PF00501">
    <property type="entry name" value="AMP-binding"/>
    <property type="match status" value="2"/>
</dbReference>
<dbReference type="PANTHER" id="PTHR45527">
    <property type="entry name" value="NONRIBOSOMAL PEPTIDE SYNTHETASE"/>
    <property type="match status" value="1"/>
</dbReference>
<name>A0A2N8KAI2_9BURK</name>
<keyword evidence="1 5" id="KW-0436">Ligase</keyword>